<dbReference type="EMBL" id="KQ417498">
    <property type="protein sequence ID" value="KOF91628.1"/>
    <property type="molecule type" value="Genomic_DNA"/>
</dbReference>
<sequence length="68" mass="7721">MPLLENGLPESELDGEYRYRTGSTGRKTNFLGKKDSRHRSKSGDESKGHSPNSSKVKSFFDTFRPRSK</sequence>
<feature type="region of interest" description="Disordered" evidence="1">
    <location>
        <begin position="1"/>
        <end position="68"/>
    </location>
</feature>
<name>A0A0L8HQV8_OCTBM</name>
<gene>
    <name evidence="2" type="ORF">OCBIM_22008358mg</name>
</gene>
<evidence type="ECO:0000256" key="1">
    <source>
        <dbReference type="SAM" id="MobiDB-lite"/>
    </source>
</evidence>
<protein>
    <submittedName>
        <fullName evidence="2">Uncharacterized protein</fullName>
    </submittedName>
</protein>
<evidence type="ECO:0000313" key="2">
    <source>
        <dbReference type="EMBL" id="KOF91628.1"/>
    </source>
</evidence>
<feature type="non-terminal residue" evidence="2">
    <location>
        <position position="68"/>
    </location>
</feature>
<reference evidence="2" key="1">
    <citation type="submission" date="2015-07" db="EMBL/GenBank/DDBJ databases">
        <title>MeaNS - Measles Nucleotide Surveillance Program.</title>
        <authorList>
            <person name="Tran T."/>
            <person name="Druce J."/>
        </authorList>
    </citation>
    <scope>NUCLEOTIDE SEQUENCE</scope>
    <source>
        <strain evidence="2">UCB-OBI-ISO-001</strain>
        <tissue evidence="2">Gonad</tissue>
    </source>
</reference>
<dbReference type="AlphaFoldDB" id="A0A0L8HQV8"/>
<proteinExistence type="predicted"/>
<accession>A0A0L8HQV8</accession>
<organism evidence="2">
    <name type="scientific">Octopus bimaculoides</name>
    <name type="common">California two-spotted octopus</name>
    <dbReference type="NCBI Taxonomy" id="37653"/>
    <lineage>
        <taxon>Eukaryota</taxon>
        <taxon>Metazoa</taxon>
        <taxon>Spiralia</taxon>
        <taxon>Lophotrochozoa</taxon>
        <taxon>Mollusca</taxon>
        <taxon>Cephalopoda</taxon>
        <taxon>Coleoidea</taxon>
        <taxon>Octopodiformes</taxon>
        <taxon>Octopoda</taxon>
        <taxon>Incirrata</taxon>
        <taxon>Octopodidae</taxon>
        <taxon>Octopus</taxon>
    </lineage>
</organism>